<evidence type="ECO:0000256" key="9">
    <source>
        <dbReference type="ARBA" id="ARBA00022692"/>
    </source>
</evidence>
<evidence type="ECO:0000256" key="5">
    <source>
        <dbReference type="ARBA" id="ARBA00020857"/>
    </source>
</evidence>
<sequence length="261" mass="27935">MMEKLLSPFRHLGELTVNAIWRLGFASRFLLAILLNSGQSLLRLQLTIREVYFAGVLSLIIIVVSGLFVGMVLGLQGYNTLARFGSSDALGALVALSLLRELGPVLAALLFASRSGSAMTAEIGLMKATEQLEAMSVMAVNPIARVVAPRFWAGVISMPILAAIFNVMGIFGGYLVGVVMIGLDEGTFWSQMQNNVDLHYDIINGLIKSLFFGMAVTLIAVFEGYDATPTASGVSSATTRTVVTSALVILALDFVLTAFMF</sequence>
<dbReference type="NCBIfam" id="TIGR00056">
    <property type="entry name" value="MlaE family lipid ABC transporter permease subunit"/>
    <property type="match status" value="1"/>
</dbReference>
<feature type="transmembrane region" description="Helical" evidence="12">
    <location>
        <begin position="242"/>
        <end position="260"/>
    </location>
</feature>
<evidence type="ECO:0000256" key="11">
    <source>
        <dbReference type="ARBA" id="ARBA00023136"/>
    </source>
</evidence>
<protein>
    <recommendedName>
        <fullName evidence="5">Intermembrane phospholipid transport system permease protein MlaE</fullName>
    </recommendedName>
</protein>
<keyword evidence="6" id="KW-0813">Transport</keyword>
<proteinExistence type="inferred from homology"/>
<comment type="function">
    <text evidence="1">Part of the ABC transporter complex MlaFEDB, which is involved in a phospholipid transport pathway that maintains lipid asymmetry in the outer membrane by retrograde trafficking of phospholipids from the outer membrane to the inner membrane. Probably responsible for the translocation of the substrate across the membrane.</text>
</comment>
<dbReference type="InterPro" id="IPR003453">
    <property type="entry name" value="ABC_MlaE_roteobac"/>
</dbReference>
<accession>A0ABV1M884</accession>
<keyword evidence="8 12" id="KW-0997">Cell inner membrane</keyword>
<dbReference type="Proteomes" id="UP001433638">
    <property type="component" value="Unassembled WGS sequence"/>
</dbReference>
<feature type="transmembrane region" description="Helical" evidence="12">
    <location>
        <begin position="51"/>
        <end position="78"/>
    </location>
</feature>
<keyword evidence="11 12" id="KW-0472">Membrane</keyword>
<dbReference type="InterPro" id="IPR030802">
    <property type="entry name" value="Permease_MalE"/>
</dbReference>
<keyword evidence="10 12" id="KW-1133">Transmembrane helix</keyword>
<comment type="subcellular location">
    <subcellularLocation>
        <location evidence="2 12">Cell inner membrane</location>
        <topology evidence="2 12">Multi-pass membrane protein</topology>
    </subcellularLocation>
</comment>
<evidence type="ECO:0000256" key="1">
    <source>
        <dbReference type="ARBA" id="ARBA00002460"/>
    </source>
</evidence>
<evidence type="ECO:0000313" key="14">
    <source>
        <dbReference type="Proteomes" id="UP001433638"/>
    </source>
</evidence>
<gene>
    <name evidence="13" type="primary">mlaE</name>
    <name evidence="13" type="ORF">ABNW52_17490</name>
</gene>
<name>A0ABV1M884_9NEIS</name>
<keyword evidence="7" id="KW-1003">Cell membrane</keyword>
<keyword evidence="9 12" id="KW-0812">Transmembrane</keyword>
<evidence type="ECO:0000256" key="7">
    <source>
        <dbReference type="ARBA" id="ARBA00022475"/>
    </source>
</evidence>
<evidence type="ECO:0000256" key="3">
    <source>
        <dbReference type="ARBA" id="ARBA00007556"/>
    </source>
</evidence>
<feature type="transmembrane region" description="Helical" evidence="12">
    <location>
        <begin position="202"/>
        <end position="222"/>
    </location>
</feature>
<evidence type="ECO:0000256" key="10">
    <source>
        <dbReference type="ARBA" id="ARBA00022989"/>
    </source>
</evidence>
<comment type="similarity">
    <text evidence="3 12">Belongs to the MlaE permease family.</text>
</comment>
<dbReference type="Pfam" id="PF02405">
    <property type="entry name" value="MlaE"/>
    <property type="match status" value="1"/>
</dbReference>
<dbReference type="PANTHER" id="PTHR30188">
    <property type="entry name" value="ABC TRANSPORTER PERMEASE PROTEIN-RELATED"/>
    <property type="match status" value="1"/>
</dbReference>
<feature type="transmembrane region" description="Helical" evidence="12">
    <location>
        <begin position="90"/>
        <end position="111"/>
    </location>
</feature>
<evidence type="ECO:0000256" key="2">
    <source>
        <dbReference type="ARBA" id="ARBA00004429"/>
    </source>
</evidence>
<dbReference type="NCBIfam" id="NF033619">
    <property type="entry name" value="perm_MlaE_1"/>
    <property type="match status" value="1"/>
</dbReference>
<feature type="transmembrane region" description="Helical" evidence="12">
    <location>
        <begin position="158"/>
        <end position="181"/>
    </location>
</feature>
<dbReference type="EMBL" id="JBEFLD010000010">
    <property type="protein sequence ID" value="MEQ6292408.1"/>
    <property type="molecule type" value="Genomic_DNA"/>
</dbReference>
<keyword evidence="14" id="KW-1185">Reference proteome</keyword>
<dbReference type="PANTHER" id="PTHR30188:SF4">
    <property type="entry name" value="PROTEIN TRIGALACTOSYLDIACYLGLYCEROL 1, CHLOROPLASTIC"/>
    <property type="match status" value="1"/>
</dbReference>
<reference evidence="13" key="1">
    <citation type="submission" date="2024-06" db="EMBL/GenBank/DDBJ databases">
        <title>Genome sequence of Vogesella sp. MAHUQ-64.</title>
        <authorList>
            <person name="Huq M.A."/>
        </authorList>
    </citation>
    <scope>NUCLEOTIDE SEQUENCE</scope>
    <source>
        <strain evidence="13">MAHUQ-64</strain>
    </source>
</reference>
<organism evidence="13 14">
    <name type="scientific">Vogesella oryzagri</name>
    <dbReference type="NCBI Taxonomy" id="3160864"/>
    <lineage>
        <taxon>Bacteria</taxon>
        <taxon>Pseudomonadati</taxon>
        <taxon>Pseudomonadota</taxon>
        <taxon>Betaproteobacteria</taxon>
        <taxon>Neisseriales</taxon>
        <taxon>Chromobacteriaceae</taxon>
        <taxon>Vogesella</taxon>
    </lineage>
</organism>
<dbReference type="InterPro" id="IPR053408">
    <property type="entry name" value="MlaE_Permease"/>
</dbReference>
<evidence type="ECO:0000313" key="13">
    <source>
        <dbReference type="EMBL" id="MEQ6292408.1"/>
    </source>
</evidence>
<comment type="caution">
    <text evidence="13">The sequence shown here is derived from an EMBL/GenBank/DDBJ whole genome shotgun (WGS) entry which is preliminary data.</text>
</comment>
<dbReference type="RefSeq" id="WP_349590627.1">
    <property type="nucleotide sequence ID" value="NZ_JBEFLD010000010.1"/>
</dbReference>
<evidence type="ECO:0000256" key="4">
    <source>
        <dbReference type="ARBA" id="ARBA00011380"/>
    </source>
</evidence>
<evidence type="ECO:0000256" key="8">
    <source>
        <dbReference type="ARBA" id="ARBA00022519"/>
    </source>
</evidence>
<comment type="subunit">
    <text evidence="4">The complex is composed of two ATP-binding proteins (MlaF), two transmembrane proteins (MlaE), two cytoplasmic solute-binding proteins (MlaB) and six periplasmic solute-binding proteins (MlaD).</text>
</comment>
<evidence type="ECO:0000256" key="6">
    <source>
        <dbReference type="ARBA" id="ARBA00022448"/>
    </source>
</evidence>
<evidence type="ECO:0000256" key="12">
    <source>
        <dbReference type="RuleBase" id="RU362044"/>
    </source>
</evidence>